<dbReference type="InterPro" id="IPR006158">
    <property type="entry name" value="Cobalamin-bd"/>
</dbReference>
<evidence type="ECO:0000259" key="1">
    <source>
        <dbReference type="PROSITE" id="PS51332"/>
    </source>
</evidence>
<protein>
    <submittedName>
        <fullName evidence="2">Cobalamin B12-binding domain protein</fullName>
    </submittedName>
</protein>
<dbReference type="GO" id="GO:0031419">
    <property type="term" value="F:cobalamin binding"/>
    <property type="evidence" value="ECO:0007669"/>
    <property type="project" value="InterPro"/>
</dbReference>
<name>B1M8Y1_METRJ</name>
<evidence type="ECO:0000313" key="3">
    <source>
        <dbReference type="Proteomes" id="UP000006589"/>
    </source>
</evidence>
<geneLocation type="plasmid" evidence="2 3">
    <name>pMRAD01</name>
</geneLocation>
<dbReference type="GO" id="GO:0046872">
    <property type="term" value="F:metal ion binding"/>
    <property type="evidence" value="ECO:0007669"/>
    <property type="project" value="InterPro"/>
</dbReference>
<dbReference type="Gene3D" id="3.40.50.280">
    <property type="entry name" value="Cobalamin-binding domain"/>
    <property type="match status" value="1"/>
</dbReference>
<dbReference type="Proteomes" id="UP000006589">
    <property type="component" value="Plasmid pMRAD01"/>
</dbReference>
<gene>
    <name evidence="2" type="ordered locus">Mrad2831_6022</name>
</gene>
<dbReference type="CDD" id="cd02065">
    <property type="entry name" value="B12-binding_like"/>
    <property type="match status" value="1"/>
</dbReference>
<dbReference type="eggNOG" id="COG5012">
    <property type="taxonomic scope" value="Bacteria"/>
</dbReference>
<dbReference type="InterPro" id="IPR036724">
    <property type="entry name" value="Cobalamin-bd_sf"/>
</dbReference>
<organism evidence="2 3">
    <name type="scientific">Methylobacterium radiotolerans (strain ATCC 27329 / DSM 1819 / JCM 2831 / NBRC 15690 / NCIMB 10815 / 0-1)</name>
    <dbReference type="NCBI Taxonomy" id="426355"/>
    <lineage>
        <taxon>Bacteria</taxon>
        <taxon>Pseudomonadati</taxon>
        <taxon>Pseudomonadota</taxon>
        <taxon>Alphaproteobacteria</taxon>
        <taxon>Hyphomicrobiales</taxon>
        <taxon>Methylobacteriaceae</taxon>
        <taxon>Methylobacterium</taxon>
    </lineage>
</organism>
<keyword evidence="2" id="KW-0614">Plasmid</keyword>
<proteinExistence type="predicted"/>
<dbReference type="Pfam" id="PF02310">
    <property type="entry name" value="B12-binding"/>
    <property type="match status" value="1"/>
</dbReference>
<sequence length="277" mass="29048">MPEMAGIGVAHACADRQTRSARGAAARNAAVIQAGLARIVEDEILPRLTLAHQADPPSRASTTRSPMPDRVAALARALMAGDSHGAWVRAILEEGLSLDALLLDLFAPAARYLGALWEDDAADFLDVAVALGRLQNLTRALCADLEGVDVTANGRRVLLMPCPGEAHLFSLALVASFFREAGWHVVLTDGADEDPASLVRAERFDLVGISLSCDVLLPVMAESVAKLRAASCNRDLRVIVGGPLFVREPACASFVGADAVAADAQSAVKIAEAALAR</sequence>
<dbReference type="KEGG" id="mrd:Mrad2831_6022"/>
<accession>B1M8Y1</accession>
<dbReference type="PROSITE" id="PS51332">
    <property type="entry name" value="B12_BINDING"/>
    <property type="match status" value="1"/>
</dbReference>
<dbReference type="HOGENOM" id="CLU_066634_1_0_5"/>
<feature type="domain" description="B12-binding" evidence="1">
    <location>
        <begin position="154"/>
        <end position="277"/>
    </location>
</feature>
<evidence type="ECO:0000313" key="2">
    <source>
        <dbReference type="EMBL" id="ACB27956.1"/>
    </source>
</evidence>
<dbReference type="AlphaFoldDB" id="B1M8Y1"/>
<dbReference type="EMBL" id="CP001002">
    <property type="protein sequence ID" value="ACB27956.1"/>
    <property type="molecule type" value="Genomic_DNA"/>
</dbReference>
<dbReference type="PATRIC" id="fig|426355.14.peg.6129"/>
<reference evidence="2 3" key="1">
    <citation type="submission" date="2008-03" db="EMBL/GenBank/DDBJ databases">
        <title>Complete sequence of plasmid1 of Methylobacterium radiotolerans JCM 2831.</title>
        <authorList>
            <consortium name="US DOE Joint Genome Institute"/>
            <person name="Copeland A."/>
            <person name="Lucas S."/>
            <person name="Lapidus A."/>
            <person name="Glavina del Rio T."/>
            <person name="Dalin E."/>
            <person name="Tice H."/>
            <person name="Bruce D."/>
            <person name="Goodwin L."/>
            <person name="Pitluck S."/>
            <person name="Kiss H."/>
            <person name="Brettin T."/>
            <person name="Detter J.C."/>
            <person name="Han C."/>
            <person name="Kuske C.R."/>
            <person name="Schmutz J."/>
            <person name="Larimer F."/>
            <person name="Land M."/>
            <person name="Hauser L."/>
            <person name="Kyrpides N."/>
            <person name="Mikhailova N."/>
            <person name="Marx C.J."/>
            <person name="Richardson P."/>
        </authorList>
    </citation>
    <scope>NUCLEOTIDE SEQUENCE [LARGE SCALE GENOMIC DNA]</scope>
    <source>
        <strain evidence="3">ATCC 27329 / DSM 1819 / JCM 2831 / NBRC 15690 / NCIMB 10815 / 0-1</strain>
        <plasmid evidence="3">Plasmid pMRAD01</plasmid>
    </source>
</reference>
<dbReference type="SUPFAM" id="SSF52242">
    <property type="entry name" value="Cobalamin (vitamin B12)-binding domain"/>
    <property type="match status" value="1"/>
</dbReference>